<gene>
    <name evidence="1" type="ORF">CfE428DRAFT_5948</name>
</gene>
<dbReference type="InParanoid" id="B4DAK7"/>
<evidence type="ECO:0000313" key="2">
    <source>
        <dbReference type="Proteomes" id="UP000005824"/>
    </source>
</evidence>
<dbReference type="Proteomes" id="UP000005824">
    <property type="component" value="Unassembled WGS sequence"/>
</dbReference>
<proteinExistence type="predicted"/>
<comment type="caution">
    <text evidence="1">The sequence shown here is derived from an EMBL/GenBank/DDBJ whole genome shotgun (WGS) entry which is preliminary data.</text>
</comment>
<organism evidence="1 2">
    <name type="scientific">Chthoniobacter flavus Ellin428</name>
    <dbReference type="NCBI Taxonomy" id="497964"/>
    <lineage>
        <taxon>Bacteria</taxon>
        <taxon>Pseudomonadati</taxon>
        <taxon>Verrucomicrobiota</taxon>
        <taxon>Spartobacteria</taxon>
        <taxon>Chthoniobacterales</taxon>
        <taxon>Chthoniobacteraceae</taxon>
        <taxon>Chthoniobacter</taxon>
    </lineage>
</organism>
<accession>B4DAK7</accession>
<protein>
    <submittedName>
        <fullName evidence="1">Uncharacterized protein</fullName>
    </submittedName>
</protein>
<reference evidence="1 2" key="1">
    <citation type="journal article" date="2011" name="J. Bacteriol.">
        <title>Genome sequence of Chthoniobacter flavus Ellin428, an aerobic heterotrophic soil bacterium.</title>
        <authorList>
            <person name="Kant R."/>
            <person name="van Passel M.W."/>
            <person name="Palva A."/>
            <person name="Lucas S."/>
            <person name="Lapidus A."/>
            <person name="Glavina Del Rio T."/>
            <person name="Dalin E."/>
            <person name="Tice H."/>
            <person name="Bruce D."/>
            <person name="Goodwin L."/>
            <person name="Pitluck S."/>
            <person name="Larimer F.W."/>
            <person name="Land M.L."/>
            <person name="Hauser L."/>
            <person name="Sangwan P."/>
            <person name="de Vos W.M."/>
            <person name="Janssen P.H."/>
            <person name="Smidt H."/>
        </authorList>
    </citation>
    <scope>NUCLEOTIDE SEQUENCE [LARGE SCALE GENOMIC DNA]</scope>
    <source>
        <strain evidence="1 2">Ellin428</strain>
    </source>
</reference>
<evidence type="ECO:0000313" key="1">
    <source>
        <dbReference type="EMBL" id="EDY16525.1"/>
    </source>
</evidence>
<sequence length="54" mass="5999">MKIKYFNLPIGKIIPILDGKFSYDVNVHVSTDCIPLGVISVTIGHFRNLAKALQ</sequence>
<dbReference type="EMBL" id="ABVL01000031">
    <property type="protein sequence ID" value="EDY16525.1"/>
    <property type="molecule type" value="Genomic_DNA"/>
</dbReference>
<dbReference type="AlphaFoldDB" id="B4DAK7"/>
<keyword evidence="2" id="KW-1185">Reference proteome</keyword>
<name>B4DAK7_9BACT</name>